<feature type="region of interest" description="Disordered" evidence="1">
    <location>
        <begin position="153"/>
        <end position="173"/>
    </location>
</feature>
<accession>A0A9W7G523</accession>
<evidence type="ECO:0000313" key="3">
    <source>
        <dbReference type="Proteomes" id="UP001165065"/>
    </source>
</evidence>
<evidence type="ECO:0000313" key="2">
    <source>
        <dbReference type="EMBL" id="GMI33740.1"/>
    </source>
</evidence>
<proteinExistence type="predicted"/>
<comment type="caution">
    <text evidence="2">The sequence shown here is derived from an EMBL/GenBank/DDBJ whole genome shotgun (WGS) entry which is preliminary data.</text>
</comment>
<feature type="compositionally biased region" description="Pro residues" evidence="1">
    <location>
        <begin position="25"/>
        <end position="38"/>
    </location>
</feature>
<feature type="compositionally biased region" description="Basic and acidic residues" evidence="1">
    <location>
        <begin position="86"/>
        <end position="102"/>
    </location>
</feature>
<dbReference type="Proteomes" id="UP001165065">
    <property type="component" value="Unassembled WGS sequence"/>
</dbReference>
<evidence type="ECO:0000256" key="1">
    <source>
        <dbReference type="SAM" id="MobiDB-lite"/>
    </source>
</evidence>
<feature type="region of interest" description="Disordered" evidence="1">
    <location>
        <begin position="60"/>
        <end position="134"/>
    </location>
</feature>
<dbReference type="EMBL" id="BRYA01000832">
    <property type="protein sequence ID" value="GMI33740.1"/>
    <property type="molecule type" value="Genomic_DNA"/>
</dbReference>
<gene>
    <name evidence="2" type="ORF">TrCOL_g11846</name>
</gene>
<feature type="compositionally biased region" description="Polar residues" evidence="1">
    <location>
        <begin position="13"/>
        <end position="24"/>
    </location>
</feature>
<name>A0A9W7G523_9STRA</name>
<keyword evidence="3" id="KW-1185">Reference proteome</keyword>
<dbReference type="OrthoDB" id="73831at2759"/>
<dbReference type="AlphaFoldDB" id="A0A9W7G523"/>
<feature type="compositionally biased region" description="Basic residues" evidence="1">
    <location>
        <begin position="125"/>
        <end position="134"/>
    </location>
</feature>
<protein>
    <submittedName>
        <fullName evidence="2">Uncharacterized protein</fullName>
    </submittedName>
</protein>
<sequence length="323" mass="34845">MSAVEESPIRENSIASTTQAIPSNPSTPPKPQISPSTPPSSSIAKKINSALTLDSLVNEKPSGKALTTSSIKLTGAAPKGPSKRSPKSDRGRFKPRAGEKGRTTLTTGAKPKIKLNKTSKDKLTKGKGKNKKKAEKALAEILEADGMFDLAKEKAEASPPTQNEAEASPPTITGKVTIRYNHYTEEMELSHPEGKEGSIAAAEIVDLLALDFAFHGKFVTHLNKQQNPKGPKSGRKWQDKEGMIQGLKIGEEYWVDVDEDEDAEAAVERVVFNAAPAKNDPIGGKREEGCSCLFGNPCMESDNCKNWQGRFEVAKANGWKGYS</sequence>
<organism evidence="2 3">
    <name type="scientific">Triparma columacea</name>
    <dbReference type="NCBI Taxonomy" id="722753"/>
    <lineage>
        <taxon>Eukaryota</taxon>
        <taxon>Sar</taxon>
        <taxon>Stramenopiles</taxon>
        <taxon>Ochrophyta</taxon>
        <taxon>Bolidophyceae</taxon>
        <taxon>Parmales</taxon>
        <taxon>Triparmaceae</taxon>
        <taxon>Triparma</taxon>
    </lineage>
</organism>
<feature type="region of interest" description="Disordered" evidence="1">
    <location>
        <begin position="1"/>
        <end position="44"/>
    </location>
</feature>
<reference evidence="3" key="1">
    <citation type="journal article" date="2023" name="Commun. Biol.">
        <title>Genome analysis of Parmales, the sister group of diatoms, reveals the evolutionary specialization of diatoms from phago-mixotrophs to photoautotrophs.</title>
        <authorList>
            <person name="Ban H."/>
            <person name="Sato S."/>
            <person name="Yoshikawa S."/>
            <person name="Yamada K."/>
            <person name="Nakamura Y."/>
            <person name="Ichinomiya M."/>
            <person name="Sato N."/>
            <person name="Blanc-Mathieu R."/>
            <person name="Endo H."/>
            <person name="Kuwata A."/>
            <person name="Ogata H."/>
        </authorList>
    </citation>
    <scope>NUCLEOTIDE SEQUENCE [LARGE SCALE GENOMIC DNA]</scope>
</reference>